<gene>
    <name evidence="1" type="ORF">N7493_010371</name>
</gene>
<evidence type="ECO:0000313" key="1">
    <source>
        <dbReference type="EMBL" id="KAJ5709037.1"/>
    </source>
</evidence>
<dbReference type="Proteomes" id="UP001215712">
    <property type="component" value="Unassembled WGS sequence"/>
</dbReference>
<dbReference type="EMBL" id="JAQJAN010000019">
    <property type="protein sequence ID" value="KAJ5709037.1"/>
    <property type="molecule type" value="Genomic_DNA"/>
</dbReference>
<protein>
    <submittedName>
        <fullName evidence="1">Uncharacterized protein</fullName>
    </submittedName>
</protein>
<dbReference type="AlphaFoldDB" id="A0AAD6HCP1"/>
<name>A0AAD6HCP1_9EURO</name>
<accession>A0AAD6HCP1</accession>
<organism evidence="1 2">
    <name type="scientific">Penicillium malachiteum</name>
    <dbReference type="NCBI Taxonomy" id="1324776"/>
    <lineage>
        <taxon>Eukaryota</taxon>
        <taxon>Fungi</taxon>
        <taxon>Dikarya</taxon>
        <taxon>Ascomycota</taxon>
        <taxon>Pezizomycotina</taxon>
        <taxon>Eurotiomycetes</taxon>
        <taxon>Eurotiomycetidae</taxon>
        <taxon>Eurotiales</taxon>
        <taxon>Aspergillaceae</taxon>
        <taxon>Penicillium</taxon>
    </lineage>
</organism>
<keyword evidence="2" id="KW-1185">Reference proteome</keyword>
<proteinExistence type="predicted"/>
<evidence type="ECO:0000313" key="2">
    <source>
        <dbReference type="Proteomes" id="UP001215712"/>
    </source>
</evidence>
<reference evidence="1" key="1">
    <citation type="journal article" date="2023" name="IMA Fungus">
        <title>Comparative genomic study of the Penicillium genus elucidates a diverse pangenome and 15 lateral gene transfer events.</title>
        <authorList>
            <person name="Petersen C."/>
            <person name="Sorensen T."/>
            <person name="Nielsen M.R."/>
            <person name="Sondergaard T.E."/>
            <person name="Sorensen J.L."/>
            <person name="Fitzpatrick D.A."/>
            <person name="Frisvad J.C."/>
            <person name="Nielsen K.L."/>
        </authorList>
    </citation>
    <scope>NUCLEOTIDE SEQUENCE</scope>
    <source>
        <strain evidence="1">IBT 17514</strain>
    </source>
</reference>
<sequence length="101" mass="11177">MPKTNGLSPVKKKALRKRICGPSPLKFLSESGRDKSAFTFLLPKDGSSLFVYSIVPVREGDFLGIFAGKIRFFEDLSATYGIPGLVENLWLDYSQLTGTMN</sequence>
<reference evidence="1" key="2">
    <citation type="submission" date="2023-01" db="EMBL/GenBank/DDBJ databases">
        <authorList>
            <person name="Petersen C."/>
        </authorList>
    </citation>
    <scope>NUCLEOTIDE SEQUENCE</scope>
    <source>
        <strain evidence="1">IBT 17514</strain>
    </source>
</reference>
<comment type="caution">
    <text evidence="1">The sequence shown here is derived from an EMBL/GenBank/DDBJ whole genome shotgun (WGS) entry which is preliminary data.</text>
</comment>